<reference evidence="5" key="1">
    <citation type="submission" date="2009-11" db="EMBL/GenBank/DDBJ databases">
        <authorList>
            <consortium name="Porcine genome sequencing project"/>
        </authorList>
    </citation>
    <scope>NUCLEOTIDE SEQUENCE [LARGE SCALE GENOMIC DNA]</scope>
    <source>
        <strain evidence="5">Duroc</strain>
    </source>
</reference>
<evidence type="ECO:0000313" key="4">
    <source>
        <dbReference type="Ensembl" id="ENSSSCP00000040072.2"/>
    </source>
</evidence>
<dbReference type="Gene3D" id="2.30.30.40">
    <property type="entry name" value="SH3 Domains"/>
    <property type="match status" value="1"/>
</dbReference>
<dbReference type="GO" id="GO:0005737">
    <property type="term" value="C:cytoplasm"/>
    <property type="evidence" value="ECO:0007669"/>
    <property type="project" value="UniProtKB-SubCell"/>
</dbReference>
<sequence>MLKRKPSNVSEKEKHQKPKKGDIIDIICKTPMGMWTGMLNNKVGNFKFIYVDVISEEEEAAPKKIKAHKRSGKEKPKTLQEFLERIHLQEYTSTLLLNGYESLEDLKDIKESHLIELNIKNPEDRMRLLSAAENLLDEETVQEQENESMPPSFSADISLNKSQLDDCPRDSGCYISSENSDNGKEDLESENLSDMVQKIAITEPID</sequence>
<dbReference type="InterPro" id="IPR001660">
    <property type="entry name" value="SAM"/>
</dbReference>
<dbReference type="SMART" id="SM00454">
    <property type="entry name" value="SAM"/>
    <property type="match status" value="1"/>
</dbReference>
<evidence type="ECO:0000256" key="2">
    <source>
        <dbReference type="ARBA" id="ARBA00022490"/>
    </source>
</evidence>
<evidence type="ECO:0000256" key="1">
    <source>
        <dbReference type="ARBA" id="ARBA00004496"/>
    </source>
</evidence>
<dbReference type="Proteomes" id="UP000008227">
    <property type="component" value="Chromosome 13"/>
</dbReference>
<dbReference type="SUPFAM" id="SSF47769">
    <property type="entry name" value="SAM/Pointed domain"/>
    <property type="match status" value="1"/>
</dbReference>
<proteinExistence type="predicted"/>
<dbReference type="PANTHER" id="PTHR12301:SF4">
    <property type="entry name" value="SAM DOMAIN-CONTAINING PROTEIN SAMSN-1"/>
    <property type="match status" value="1"/>
</dbReference>
<dbReference type="Ensembl" id="ENSSSCT00000061724.3">
    <property type="protein sequence ID" value="ENSSSCP00000040072.2"/>
    <property type="gene ID" value="ENSSSCG00000038062.3"/>
</dbReference>
<dbReference type="SUPFAM" id="SSF50044">
    <property type="entry name" value="SH3-domain"/>
    <property type="match status" value="1"/>
</dbReference>
<organism evidence="4 5">
    <name type="scientific">Sus scrofa</name>
    <name type="common">Pig</name>
    <dbReference type="NCBI Taxonomy" id="9823"/>
    <lineage>
        <taxon>Eukaryota</taxon>
        <taxon>Metazoa</taxon>
        <taxon>Chordata</taxon>
        <taxon>Craniata</taxon>
        <taxon>Vertebrata</taxon>
        <taxon>Euteleostomi</taxon>
        <taxon>Mammalia</taxon>
        <taxon>Eutheria</taxon>
        <taxon>Laurasiatheria</taxon>
        <taxon>Artiodactyla</taxon>
        <taxon>Suina</taxon>
        <taxon>Suidae</taxon>
        <taxon>Sus</taxon>
    </lineage>
</organism>
<protein>
    <submittedName>
        <fullName evidence="4">SAM domain, SH3 domain and nuclear localization signals 1</fullName>
    </submittedName>
</protein>
<accession>A0A287A8D3</accession>
<keyword evidence="5" id="KW-1185">Reference proteome</keyword>
<comment type="subcellular location">
    <subcellularLocation>
        <location evidence="1">Cytoplasm</location>
    </subcellularLocation>
</comment>
<gene>
    <name evidence="4" type="primary">SAMSN1</name>
</gene>
<dbReference type="InterPro" id="IPR037623">
    <property type="entry name" value="SAMSN1_SAM"/>
</dbReference>
<name>A0A4X1UJM4_PIG</name>
<dbReference type="PROSITE" id="PS50105">
    <property type="entry name" value="SAM_DOMAIN"/>
    <property type="match status" value="1"/>
</dbReference>
<reference evidence="4" key="2">
    <citation type="journal article" date="2020" name="Gigascience">
        <title>An improved pig reference genome sequence to enable pig genetics and genomics research.</title>
        <authorList>
            <person name="Warr A."/>
            <person name="Affara N."/>
            <person name="Aken B."/>
            <person name="Beiki H."/>
            <person name="Bickhart D.M."/>
            <person name="Billis K."/>
            <person name="Chow W."/>
            <person name="Eory L."/>
            <person name="Finlayson H.A."/>
            <person name="Flicek P."/>
            <person name="Giron C.G."/>
            <person name="Griffin D.K."/>
            <person name="Hall R."/>
            <person name="Hannum G."/>
            <person name="Hourlier T."/>
            <person name="Howe K."/>
            <person name="Hume D.A."/>
            <person name="Izuogu O."/>
            <person name="Kim K."/>
            <person name="Koren S."/>
            <person name="Liu H."/>
            <person name="Manchanda N."/>
            <person name="Martin F.J."/>
            <person name="Nonneman D.J."/>
            <person name="O'Connor R.E."/>
            <person name="Phillippy A.M."/>
            <person name="Rohrer G.A."/>
            <person name="Rosen B.D."/>
            <person name="Rund L.A."/>
            <person name="Sargent C.A."/>
            <person name="Schook L.B."/>
            <person name="Schroeder S.G."/>
            <person name="Schwartz A.S."/>
            <person name="Skinner B.M."/>
            <person name="Talbot R."/>
            <person name="Tseng E."/>
            <person name="Tuggle C.K."/>
            <person name="Watson M."/>
            <person name="Smith T.P.L."/>
            <person name="Archibald A.L."/>
        </authorList>
    </citation>
    <scope>NUCLEOTIDE SEQUENCE [LARGE SCALE GENOMIC DNA]</scope>
    <source>
        <strain evidence="4">Duroc</strain>
    </source>
</reference>
<dbReference type="CDD" id="cd09561">
    <property type="entry name" value="SAM_SAMSN1"/>
    <property type="match status" value="1"/>
</dbReference>
<dbReference type="AlphaFoldDB" id="A0A4X1UJM4"/>
<feature type="compositionally biased region" description="Polar residues" evidence="3">
    <location>
        <begin position="147"/>
        <end position="162"/>
    </location>
</feature>
<dbReference type="Gene3D" id="1.10.150.50">
    <property type="entry name" value="Transcription Factor, Ets-1"/>
    <property type="match status" value="1"/>
</dbReference>
<dbReference type="InterPro" id="IPR036028">
    <property type="entry name" value="SH3-like_dom_sf"/>
</dbReference>
<dbReference type="Pfam" id="PF00536">
    <property type="entry name" value="SAM_1"/>
    <property type="match status" value="1"/>
</dbReference>
<feature type="region of interest" description="Disordered" evidence="3">
    <location>
        <begin position="142"/>
        <end position="206"/>
    </location>
</feature>
<accession>A0A4X1UJM4</accession>
<dbReference type="GeneTree" id="ENSGT00940000157806"/>
<evidence type="ECO:0000313" key="5">
    <source>
        <dbReference type="Proteomes" id="UP000008227"/>
    </source>
</evidence>
<reference evidence="4" key="4">
    <citation type="submission" date="2025-09" db="UniProtKB">
        <authorList>
            <consortium name="Ensembl"/>
        </authorList>
    </citation>
    <scope>IDENTIFICATION</scope>
</reference>
<keyword evidence="2" id="KW-0963">Cytoplasm</keyword>
<dbReference type="InterPro" id="IPR051725">
    <property type="entry name" value="SAM-SH3_domain_protein"/>
</dbReference>
<dbReference type="FunFam" id="2.30.30.40:FF:000278">
    <property type="entry name" value="SAM domain, SH3 domain and nuclear localization signals 1"/>
    <property type="match status" value="1"/>
</dbReference>
<reference evidence="4" key="3">
    <citation type="submission" date="2025-08" db="UniProtKB">
        <authorList>
            <consortium name="Ensembl"/>
        </authorList>
    </citation>
    <scope>IDENTIFICATION</scope>
</reference>
<dbReference type="PANTHER" id="PTHR12301">
    <property type="entry name" value="SAM-DOMAIN, SH3 AND NUCLEAR LOCALIZATION SIGNALS PROTEIN RELATED"/>
    <property type="match status" value="1"/>
</dbReference>
<dbReference type="FunFam" id="1.10.150.50:FF:000045">
    <property type="entry name" value="SAM domain, SH3 domain and nuclear localization signals 1"/>
    <property type="match status" value="1"/>
</dbReference>
<dbReference type="InterPro" id="IPR013761">
    <property type="entry name" value="SAM/pointed_sf"/>
</dbReference>
<evidence type="ECO:0000256" key="3">
    <source>
        <dbReference type="SAM" id="MobiDB-lite"/>
    </source>
</evidence>
<dbReference type="ExpressionAtlas" id="A0A4X1UJM4">
    <property type="expression patterns" value="baseline and differential"/>
</dbReference>